<organism evidence="1 2">
    <name type="scientific">Filomicrobium insigne</name>
    <dbReference type="NCBI Taxonomy" id="418854"/>
    <lineage>
        <taxon>Bacteria</taxon>
        <taxon>Pseudomonadati</taxon>
        <taxon>Pseudomonadota</taxon>
        <taxon>Alphaproteobacteria</taxon>
        <taxon>Hyphomicrobiales</taxon>
        <taxon>Hyphomicrobiaceae</taxon>
        <taxon>Filomicrobium</taxon>
    </lineage>
</organism>
<gene>
    <name evidence="1" type="ORF">SAMN04488061_2151</name>
</gene>
<accession>A0A1H0PUA9</accession>
<dbReference type="Proteomes" id="UP000198795">
    <property type="component" value="Unassembled WGS sequence"/>
</dbReference>
<evidence type="ECO:0000313" key="1">
    <source>
        <dbReference type="EMBL" id="SDP08594.1"/>
    </source>
</evidence>
<evidence type="ECO:0000313" key="2">
    <source>
        <dbReference type="Proteomes" id="UP000198795"/>
    </source>
</evidence>
<protein>
    <submittedName>
        <fullName evidence="1">Uncharacterized protein</fullName>
    </submittedName>
</protein>
<dbReference type="EMBL" id="FNJC01000003">
    <property type="protein sequence ID" value="SDP08594.1"/>
    <property type="molecule type" value="Genomic_DNA"/>
</dbReference>
<comment type="caution">
    <text evidence="1">The sequence shown here is derived from an EMBL/GenBank/DDBJ whole genome shotgun (WGS) entry which is preliminary data.</text>
</comment>
<name>A0A1H0PUA9_9HYPH</name>
<proteinExistence type="predicted"/>
<keyword evidence="2" id="KW-1185">Reference proteome</keyword>
<reference evidence="1 2" key="1">
    <citation type="submission" date="2016-10" db="EMBL/GenBank/DDBJ databases">
        <authorList>
            <person name="Varghese N."/>
            <person name="Submissions S."/>
        </authorList>
    </citation>
    <scope>NUCLEOTIDE SEQUENCE [LARGE SCALE GENOMIC DNA]</scope>
    <source>
        <strain evidence="1 2">CGMCC 1.6497</strain>
    </source>
</reference>
<sequence length="52" mass="5935">MGAGQSRPFILSDESIFLAPECKGPYNTAARPIFDVRLILADTKKWQHFKIR</sequence>